<feature type="compositionally biased region" description="Basic residues" evidence="1">
    <location>
        <begin position="73"/>
        <end position="89"/>
    </location>
</feature>
<reference evidence="2 3" key="1">
    <citation type="submission" date="2019-05" db="EMBL/GenBank/DDBJ databases">
        <title>Comparative genomics and metabolomics analyses of clavulanic acid producing Streptomyces species provides insight into specialized metabolism and evolution of beta-lactam biosynthetic gene clusters.</title>
        <authorList>
            <person name="Moore M.A."/>
            <person name="Cruz-Morales P."/>
            <person name="Barona Gomez F."/>
            <person name="Kapil T."/>
        </authorList>
    </citation>
    <scope>NUCLEOTIDE SEQUENCE [LARGE SCALE GENOMIC DNA]</scope>
    <source>
        <strain evidence="2 3">NRRL 5741</strain>
    </source>
</reference>
<evidence type="ECO:0000313" key="3">
    <source>
        <dbReference type="Proteomes" id="UP000419138"/>
    </source>
</evidence>
<gene>
    <name evidence="2" type="ORF">FF041_29655</name>
</gene>
<keyword evidence="3" id="KW-1185">Reference proteome</keyword>
<evidence type="ECO:0000256" key="1">
    <source>
        <dbReference type="SAM" id="MobiDB-lite"/>
    </source>
</evidence>
<proteinExistence type="predicted"/>
<protein>
    <submittedName>
        <fullName evidence="2">Uncharacterized protein</fullName>
    </submittedName>
</protein>
<organism evidence="2 3">
    <name type="scientific">Streptomyces jumonjinensis</name>
    <dbReference type="NCBI Taxonomy" id="1945"/>
    <lineage>
        <taxon>Bacteria</taxon>
        <taxon>Bacillati</taxon>
        <taxon>Actinomycetota</taxon>
        <taxon>Actinomycetes</taxon>
        <taxon>Kitasatosporales</taxon>
        <taxon>Streptomycetaceae</taxon>
        <taxon>Streptomyces</taxon>
    </lineage>
</organism>
<sequence>MRESVPGVGRAWSAGASAKCGDETRSSNSAWTDLTTSRPHDLTDGVGDTFSVQDLEQRPAVLRRVRWSRPRSWRPRRGCHLRRSPRRAAPRSPARTTRSISAPAPESVYSSPCARSPSSSNICFLPRTCGRRFRRLRPGDGDGYFAGRHRHVTLGTAAHLFLSEQRTRPQAPAGA</sequence>
<feature type="region of interest" description="Disordered" evidence="1">
    <location>
        <begin position="73"/>
        <end position="118"/>
    </location>
</feature>
<feature type="region of interest" description="Disordered" evidence="1">
    <location>
        <begin position="1"/>
        <end position="48"/>
    </location>
</feature>
<dbReference type="Proteomes" id="UP000419138">
    <property type="component" value="Unassembled WGS sequence"/>
</dbReference>
<accession>A0A646KQM0</accession>
<dbReference type="EMBL" id="VCLA01000187">
    <property type="protein sequence ID" value="MQT04181.1"/>
    <property type="molecule type" value="Genomic_DNA"/>
</dbReference>
<name>A0A646KQM0_STRJU</name>
<feature type="compositionally biased region" description="Polar residues" evidence="1">
    <location>
        <begin position="26"/>
        <end position="37"/>
    </location>
</feature>
<evidence type="ECO:0000313" key="2">
    <source>
        <dbReference type="EMBL" id="MQT04181.1"/>
    </source>
</evidence>
<dbReference type="AlphaFoldDB" id="A0A646KQM0"/>
<feature type="compositionally biased region" description="Low complexity" evidence="1">
    <location>
        <begin position="90"/>
        <end position="99"/>
    </location>
</feature>
<comment type="caution">
    <text evidence="2">The sequence shown here is derived from an EMBL/GenBank/DDBJ whole genome shotgun (WGS) entry which is preliminary data.</text>
</comment>
<feature type="compositionally biased region" description="Low complexity" evidence="1">
    <location>
        <begin position="107"/>
        <end position="118"/>
    </location>
</feature>